<dbReference type="Pfam" id="PF01476">
    <property type="entry name" value="LysM"/>
    <property type="match status" value="1"/>
</dbReference>
<dbReference type="InterPro" id="IPR018392">
    <property type="entry name" value="LysM"/>
</dbReference>
<feature type="domain" description="LysM" evidence="3">
    <location>
        <begin position="68"/>
        <end position="118"/>
    </location>
</feature>
<dbReference type="Proteomes" id="UP001164390">
    <property type="component" value="Chromosome"/>
</dbReference>
<keyword evidence="2" id="KW-0812">Transmembrane</keyword>
<sequence length="121" mass="12750">MSTAQLGIARPDTRAAARPVRRPTDGTLRLTRRGRVVILVSALLIAFGGFVAFGPSVIATDESGPKPATITVHPGETLWEIAGRVNPDGDVRSTVDDIAELNGVSDAGELQMGTELAVPRY</sequence>
<dbReference type="CDD" id="cd00118">
    <property type="entry name" value="LysM"/>
    <property type="match status" value="1"/>
</dbReference>
<dbReference type="RefSeq" id="WP_271633349.1">
    <property type="nucleotide sequence ID" value="NZ_CP094970.1"/>
</dbReference>
<evidence type="ECO:0000256" key="2">
    <source>
        <dbReference type="SAM" id="Phobius"/>
    </source>
</evidence>
<dbReference type="Gene3D" id="3.10.350.10">
    <property type="entry name" value="LysM domain"/>
    <property type="match status" value="1"/>
</dbReference>
<gene>
    <name evidence="4" type="ORF">L0C25_18985</name>
</gene>
<dbReference type="AlphaFoldDB" id="A0AA46TFW0"/>
<organism evidence="4 5">
    <name type="scientific">Solicola gregarius</name>
    <dbReference type="NCBI Taxonomy" id="2908642"/>
    <lineage>
        <taxon>Bacteria</taxon>
        <taxon>Bacillati</taxon>
        <taxon>Actinomycetota</taxon>
        <taxon>Actinomycetes</taxon>
        <taxon>Propionibacteriales</taxon>
        <taxon>Nocardioidaceae</taxon>
        <taxon>Solicola</taxon>
    </lineage>
</organism>
<name>A0AA46TFW0_9ACTN</name>
<evidence type="ECO:0000313" key="5">
    <source>
        <dbReference type="Proteomes" id="UP001164390"/>
    </source>
</evidence>
<dbReference type="SUPFAM" id="SSF54106">
    <property type="entry name" value="LysM domain"/>
    <property type="match status" value="1"/>
</dbReference>
<feature type="region of interest" description="Disordered" evidence="1">
    <location>
        <begin position="1"/>
        <end position="20"/>
    </location>
</feature>
<evidence type="ECO:0000259" key="3">
    <source>
        <dbReference type="PROSITE" id="PS51782"/>
    </source>
</evidence>
<keyword evidence="5" id="KW-1185">Reference proteome</keyword>
<reference evidence="4" key="1">
    <citation type="submission" date="2022-01" db="EMBL/GenBank/DDBJ databases">
        <title>Nocardioidaceae gen. sp. A5X3R13.</title>
        <authorList>
            <person name="Lopez Marin M.A."/>
            <person name="Uhlik O."/>
        </authorList>
    </citation>
    <scope>NUCLEOTIDE SEQUENCE</scope>
    <source>
        <strain evidence="4">A5X3R13</strain>
    </source>
</reference>
<feature type="transmembrane region" description="Helical" evidence="2">
    <location>
        <begin position="36"/>
        <end position="58"/>
    </location>
</feature>
<accession>A0AA46TFW0</accession>
<keyword evidence="2" id="KW-0472">Membrane</keyword>
<proteinExistence type="predicted"/>
<dbReference type="PROSITE" id="PS51782">
    <property type="entry name" value="LYSM"/>
    <property type="match status" value="1"/>
</dbReference>
<dbReference type="KEGG" id="sgrg:L0C25_18985"/>
<keyword evidence="2" id="KW-1133">Transmembrane helix</keyword>
<dbReference type="EMBL" id="CP094970">
    <property type="protein sequence ID" value="UYM04597.1"/>
    <property type="molecule type" value="Genomic_DNA"/>
</dbReference>
<dbReference type="InterPro" id="IPR036779">
    <property type="entry name" value="LysM_dom_sf"/>
</dbReference>
<evidence type="ECO:0000313" key="4">
    <source>
        <dbReference type="EMBL" id="UYM04597.1"/>
    </source>
</evidence>
<dbReference type="SMART" id="SM00257">
    <property type="entry name" value="LysM"/>
    <property type="match status" value="1"/>
</dbReference>
<evidence type="ECO:0000256" key="1">
    <source>
        <dbReference type="SAM" id="MobiDB-lite"/>
    </source>
</evidence>
<protein>
    <submittedName>
        <fullName evidence="4">LysM domain-containing protein</fullName>
    </submittedName>
</protein>